<evidence type="ECO:0000313" key="2">
    <source>
        <dbReference type="Proteomes" id="UP001385951"/>
    </source>
</evidence>
<proteinExistence type="predicted"/>
<keyword evidence="2" id="KW-1185">Reference proteome</keyword>
<dbReference type="Proteomes" id="UP001385951">
    <property type="component" value="Unassembled WGS sequence"/>
</dbReference>
<name>A0AAW0FV37_9APHY</name>
<comment type="caution">
    <text evidence="1">The sequence shown here is derived from an EMBL/GenBank/DDBJ whole genome shotgun (WGS) entry which is preliminary data.</text>
</comment>
<reference evidence="1 2" key="1">
    <citation type="submission" date="2022-09" db="EMBL/GenBank/DDBJ databases">
        <authorList>
            <person name="Palmer J.M."/>
        </authorList>
    </citation>
    <scope>NUCLEOTIDE SEQUENCE [LARGE SCALE GENOMIC DNA]</scope>
    <source>
        <strain evidence="1 2">DSM 7382</strain>
    </source>
</reference>
<accession>A0AAW0FV37</accession>
<dbReference type="Pfam" id="PF17234">
    <property type="entry name" value="MPM1"/>
    <property type="match status" value="1"/>
</dbReference>
<dbReference type="AlphaFoldDB" id="A0AAW0FV37"/>
<evidence type="ECO:0000313" key="1">
    <source>
        <dbReference type="EMBL" id="KAK7681132.1"/>
    </source>
</evidence>
<organism evidence="1 2">
    <name type="scientific">Cerrena zonata</name>
    <dbReference type="NCBI Taxonomy" id="2478898"/>
    <lineage>
        <taxon>Eukaryota</taxon>
        <taxon>Fungi</taxon>
        <taxon>Dikarya</taxon>
        <taxon>Basidiomycota</taxon>
        <taxon>Agaricomycotina</taxon>
        <taxon>Agaricomycetes</taxon>
        <taxon>Polyporales</taxon>
        <taxon>Cerrenaceae</taxon>
        <taxon>Cerrena</taxon>
    </lineage>
</organism>
<protein>
    <submittedName>
        <fullName evidence="1">Uncharacterized protein</fullName>
    </submittedName>
</protein>
<dbReference type="InterPro" id="IPR035187">
    <property type="entry name" value="Mpm1"/>
</dbReference>
<gene>
    <name evidence="1" type="ORF">QCA50_015747</name>
</gene>
<sequence length="328" mass="38118">MVFGGNKSDETDSNKQVGEWEKDFDQFTDRFNEIAKKTIYHTGGILGDINDRAKQMTLDWLFDESSDKKPGYDEDIKDISNSFKSMINDLSPRIEEFISKPYENRTGCNEDKFGFGFRPWGGFHRGFRSGETPYGYYSYGAPSARYYNECLNKEGESVWDSKGYWRCLFPNREVPNELLNYKKQYKLDEILTKEDFEQAVTEKGANNEDVIELGNKGTFFKKFDAYLSWKNVMYENVKREREMKRQAFKERQITNIEDKQVVSSSIQSSMNTTDDEIVLNEVKTEIFNDGSSITKNITKSKPVGSKEWVNVNESVDHGNANSKGWFWL</sequence>
<dbReference type="EMBL" id="JASBNA010000043">
    <property type="protein sequence ID" value="KAK7681132.1"/>
    <property type="molecule type" value="Genomic_DNA"/>
</dbReference>